<accession>A0A412TMZ7</accession>
<gene>
    <name evidence="1" type="ORF">DWW57_13780</name>
</gene>
<comment type="caution">
    <text evidence="1">The sequence shown here is derived from an EMBL/GenBank/DDBJ whole genome shotgun (WGS) entry which is preliminary data.</text>
</comment>
<dbReference type="Pfam" id="PF16407">
    <property type="entry name" value="PKD_2"/>
    <property type="match status" value="1"/>
</dbReference>
<evidence type="ECO:0000313" key="2">
    <source>
        <dbReference type="Proteomes" id="UP000284243"/>
    </source>
</evidence>
<dbReference type="Proteomes" id="UP000284243">
    <property type="component" value="Unassembled WGS sequence"/>
</dbReference>
<organism evidence="1 2">
    <name type="scientific">Odoribacter splanchnicus</name>
    <dbReference type="NCBI Taxonomy" id="28118"/>
    <lineage>
        <taxon>Bacteria</taxon>
        <taxon>Pseudomonadati</taxon>
        <taxon>Bacteroidota</taxon>
        <taxon>Bacteroidia</taxon>
        <taxon>Bacteroidales</taxon>
        <taxon>Odoribacteraceae</taxon>
        <taxon>Odoribacter</taxon>
    </lineage>
</organism>
<dbReference type="InterPro" id="IPR032183">
    <property type="entry name" value="PKD-like"/>
</dbReference>
<reference evidence="1 2" key="1">
    <citation type="submission" date="2018-08" db="EMBL/GenBank/DDBJ databases">
        <title>A genome reference for cultivated species of the human gut microbiota.</title>
        <authorList>
            <person name="Zou Y."/>
            <person name="Xue W."/>
            <person name="Luo G."/>
        </authorList>
    </citation>
    <scope>NUCLEOTIDE SEQUENCE [LARGE SCALE GENOMIC DNA]</scope>
    <source>
        <strain evidence="1 2">AF16-14</strain>
    </source>
</reference>
<dbReference type="AlphaFoldDB" id="A0A412TMZ7"/>
<proteinExistence type="predicted"/>
<name>A0A412TMZ7_9BACT</name>
<protein>
    <recommendedName>
        <fullName evidence="3">Bacteroidetes PKD-like domain-containing protein</fullName>
    </recommendedName>
</protein>
<sequence>MDELNRIIMKKLLYLCLFPFLGISCMEDLGTYDYNPLHEITIDTLKNRTIEIYHQLEVEAKISFSGKETPLEYCWYRYTNNDLEVDTLSLEKKLVYNVNLSVGNYTIYLKVTDKETGLSSKSNFTLSVTGKFDKGLMVLGEVDGTPNLVFLNTAGNLVEVYGADNGHELGTHPVIVADASTTQIIKLKDMFILNGTSGGVTLNNADLTVSSTFEDLFYIAPQVINPQAYYKGVYPAGYGTMADFIINNGKLHERLLGAADMLGYGLQFNPAVPGDYELSPYAVVNGRNYLFYDNQKGRFLNIKGNMMSLDNTFSSIESDSENFDPSNLGLQLVYMAEAAPTGNNTKRGCGIFKNTNGQLEKLEFTLSNFNDFYSNSPMRLLSRVNLTPEAEGIEQSAGYAMSVARPFLYFTKGSQIYQYDLNSNRCFPIYDTDTVKINGNTLQTTIERIYMECLPHYDGYASYFPSEDYNNTLYVVSSENGATGKKGSIHILKLADNGTVEERAALYENVCGNCVSMCYKR</sequence>
<evidence type="ECO:0000313" key="1">
    <source>
        <dbReference type="EMBL" id="RGU55040.1"/>
    </source>
</evidence>
<evidence type="ECO:0008006" key="3">
    <source>
        <dbReference type="Google" id="ProtNLM"/>
    </source>
</evidence>
<dbReference type="EMBL" id="QRYC01000022">
    <property type="protein sequence ID" value="RGU55040.1"/>
    <property type="molecule type" value="Genomic_DNA"/>
</dbReference>
<dbReference type="PROSITE" id="PS51257">
    <property type="entry name" value="PROKAR_LIPOPROTEIN"/>
    <property type="match status" value="1"/>
</dbReference>